<keyword evidence="2" id="KW-1185">Reference proteome</keyword>
<comment type="caution">
    <text evidence="1">The sequence shown here is derived from an EMBL/GenBank/DDBJ whole genome shotgun (WGS) entry which is preliminary data.</text>
</comment>
<reference evidence="2" key="1">
    <citation type="journal article" date="2022" name="Mol. Ecol. Resour.">
        <title>The genomes of chicory, endive, great burdock and yacon provide insights into Asteraceae palaeo-polyploidization history and plant inulin production.</title>
        <authorList>
            <person name="Fan W."/>
            <person name="Wang S."/>
            <person name="Wang H."/>
            <person name="Wang A."/>
            <person name="Jiang F."/>
            <person name="Liu H."/>
            <person name="Zhao H."/>
            <person name="Xu D."/>
            <person name="Zhang Y."/>
        </authorList>
    </citation>
    <scope>NUCLEOTIDE SEQUENCE [LARGE SCALE GENOMIC DNA]</scope>
    <source>
        <strain evidence="2">cv. Yunnan</strain>
    </source>
</reference>
<gene>
    <name evidence="1" type="ORF">L1987_10317</name>
</gene>
<name>A0ACB9JRR4_9ASTR</name>
<protein>
    <submittedName>
        <fullName evidence="1">Uncharacterized protein</fullName>
    </submittedName>
</protein>
<dbReference type="EMBL" id="CM042020">
    <property type="protein sequence ID" value="KAI3822720.1"/>
    <property type="molecule type" value="Genomic_DNA"/>
</dbReference>
<evidence type="ECO:0000313" key="2">
    <source>
        <dbReference type="Proteomes" id="UP001056120"/>
    </source>
</evidence>
<accession>A0ACB9JRR4</accession>
<organism evidence="1 2">
    <name type="scientific">Smallanthus sonchifolius</name>
    <dbReference type="NCBI Taxonomy" id="185202"/>
    <lineage>
        <taxon>Eukaryota</taxon>
        <taxon>Viridiplantae</taxon>
        <taxon>Streptophyta</taxon>
        <taxon>Embryophyta</taxon>
        <taxon>Tracheophyta</taxon>
        <taxon>Spermatophyta</taxon>
        <taxon>Magnoliopsida</taxon>
        <taxon>eudicotyledons</taxon>
        <taxon>Gunneridae</taxon>
        <taxon>Pentapetalae</taxon>
        <taxon>asterids</taxon>
        <taxon>campanulids</taxon>
        <taxon>Asterales</taxon>
        <taxon>Asteraceae</taxon>
        <taxon>Asteroideae</taxon>
        <taxon>Heliantheae alliance</taxon>
        <taxon>Millerieae</taxon>
        <taxon>Smallanthus</taxon>
    </lineage>
</organism>
<evidence type="ECO:0000313" key="1">
    <source>
        <dbReference type="EMBL" id="KAI3822720.1"/>
    </source>
</evidence>
<proteinExistence type="predicted"/>
<sequence length="150" mass="17669">MIEGFTHKVCWTLIGRQEETFIWQKTTDPQCYSTRCEPFPTYPRTYDMFHANGLLSSHISEGYRSHICFLSWARSASYEQPLMDARKLIEKQMERFKISEKETKAKAFSKVGVRQQPKMDPKEKAKSETRDWLNNTVWNKGFLLSEDCLS</sequence>
<reference evidence="1 2" key="2">
    <citation type="journal article" date="2022" name="Mol. Ecol. Resour.">
        <title>The genomes of chicory, endive, great burdock and yacon provide insights into Asteraceae paleo-polyploidization history and plant inulin production.</title>
        <authorList>
            <person name="Fan W."/>
            <person name="Wang S."/>
            <person name="Wang H."/>
            <person name="Wang A."/>
            <person name="Jiang F."/>
            <person name="Liu H."/>
            <person name="Zhao H."/>
            <person name="Xu D."/>
            <person name="Zhang Y."/>
        </authorList>
    </citation>
    <scope>NUCLEOTIDE SEQUENCE [LARGE SCALE GENOMIC DNA]</scope>
    <source>
        <strain evidence="2">cv. Yunnan</strain>
        <tissue evidence="1">Leaves</tissue>
    </source>
</reference>
<dbReference type="Proteomes" id="UP001056120">
    <property type="component" value="Linkage Group LG03"/>
</dbReference>